<organism evidence="2 3">
    <name type="scientific">Deinococcus multiflagellatus</name>
    <dbReference type="NCBI Taxonomy" id="1656887"/>
    <lineage>
        <taxon>Bacteria</taxon>
        <taxon>Thermotogati</taxon>
        <taxon>Deinococcota</taxon>
        <taxon>Deinococci</taxon>
        <taxon>Deinococcales</taxon>
        <taxon>Deinococcaceae</taxon>
        <taxon>Deinococcus</taxon>
    </lineage>
</organism>
<feature type="transmembrane region" description="Helical" evidence="1">
    <location>
        <begin position="35"/>
        <end position="54"/>
    </location>
</feature>
<proteinExistence type="predicted"/>
<comment type="caution">
    <text evidence="2">The sequence shown here is derived from an EMBL/GenBank/DDBJ whole genome shotgun (WGS) entry which is preliminary data.</text>
</comment>
<keyword evidence="1" id="KW-0812">Transmembrane</keyword>
<protein>
    <recommendedName>
        <fullName evidence="4">HIG1 domain-containing protein</fullName>
    </recommendedName>
</protein>
<evidence type="ECO:0000313" key="3">
    <source>
        <dbReference type="Proteomes" id="UP001596317"/>
    </source>
</evidence>
<keyword evidence="3" id="KW-1185">Reference proteome</keyword>
<dbReference type="RefSeq" id="WP_224604334.1">
    <property type="nucleotide sequence ID" value="NZ_JAIQXV010000001.1"/>
</dbReference>
<evidence type="ECO:0000313" key="2">
    <source>
        <dbReference type="EMBL" id="MFC6659405.1"/>
    </source>
</evidence>
<name>A0ABW1ZFW3_9DEIO</name>
<sequence>MALWVLFILILLSATGILALTLGPLKTTGNTSTLRLIAGVQYALAAVLLVARLMGKA</sequence>
<keyword evidence="1" id="KW-0472">Membrane</keyword>
<evidence type="ECO:0008006" key="4">
    <source>
        <dbReference type="Google" id="ProtNLM"/>
    </source>
</evidence>
<evidence type="ECO:0000256" key="1">
    <source>
        <dbReference type="SAM" id="Phobius"/>
    </source>
</evidence>
<reference evidence="3" key="1">
    <citation type="journal article" date="2019" name="Int. J. Syst. Evol. Microbiol.">
        <title>The Global Catalogue of Microorganisms (GCM) 10K type strain sequencing project: providing services to taxonomists for standard genome sequencing and annotation.</title>
        <authorList>
            <consortium name="The Broad Institute Genomics Platform"/>
            <consortium name="The Broad Institute Genome Sequencing Center for Infectious Disease"/>
            <person name="Wu L."/>
            <person name="Ma J."/>
        </authorList>
    </citation>
    <scope>NUCLEOTIDE SEQUENCE [LARGE SCALE GENOMIC DNA]</scope>
    <source>
        <strain evidence="3">CCUG 63830</strain>
    </source>
</reference>
<accession>A0ABW1ZFW3</accession>
<keyword evidence="1" id="KW-1133">Transmembrane helix</keyword>
<dbReference type="Proteomes" id="UP001596317">
    <property type="component" value="Unassembled WGS sequence"/>
</dbReference>
<gene>
    <name evidence="2" type="ORF">ACFP90_02720</name>
</gene>
<dbReference type="EMBL" id="JBHSWB010000001">
    <property type="protein sequence ID" value="MFC6659405.1"/>
    <property type="molecule type" value="Genomic_DNA"/>
</dbReference>